<gene>
    <name evidence="1" type="ORF">PHYPSEUDO_008586</name>
</gene>
<evidence type="ECO:0000313" key="2">
    <source>
        <dbReference type="Proteomes" id="UP000694044"/>
    </source>
</evidence>
<dbReference type="EMBL" id="JAGDFM010000349">
    <property type="protein sequence ID" value="KAG7379442.1"/>
    <property type="molecule type" value="Genomic_DNA"/>
</dbReference>
<dbReference type="Proteomes" id="UP000694044">
    <property type="component" value="Unassembled WGS sequence"/>
</dbReference>
<proteinExistence type="predicted"/>
<protein>
    <submittedName>
        <fullName evidence="1">Uncharacterized protein</fullName>
    </submittedName>
</protein>
<name>A0A8T1VDV8_9STRA</name>
<organism evidence="1 2">
    <name type="scientific">Phytophthora pseudosyringae</name>
    <dbReference type="NCBI Taxonomy" id="221518"/>
    <lineage>
        <taxon>Eukaryota</taxon>
        <taxon>Sar</taxon>
        <taxon>Stramenopiles</taxon>
        <taxon>Oomycota</taxon>
        <taxon>Peronosporomycetes</taxon>
        <taxon>Peronosporales</taxon>
        <taxon>Peronosporaceae</taxon>
        <taxon>Phytophthora</taxon>
    </lineage>
</organism>
<accession>A0A8T1VDV8</accession>
<dbReference type="AlphaFoldDB" id="A0A8T1VDV8"/>
<reference evidence="1" key="1">
    <citation type="submission" date="2021-02" db="EMBL/GenBank/DDBJ databases">
        <authorList>
            <person name="Palmer J.M."/>
        </authorList>
    </citation>
    <scope>NUCLEOTIDE SEQUENCE</scope>
    <source>
        <strain evidence="1">SCRP734</strain>
    </source>
</reference>
<dbReference type="OrthoDB" id="95408at2759"/>
<comment type="caution">
    <text evidence="1">The sequence shown here is derived from an EMBL/GenBank/DDBJ whole genome shotgun (WGS) entry which is preliminary data.</text>
</comment>
<keyword evidence="2" id="KW-1185">Reference proteome</keyword>
<sequence>MELRPVSLDDLPCNTPVIMMTMSGDTLGMPKAEACFVELIGTNDGLVTIRSAEDKWQRLTRGYHRPCRFGRPAEALKFEPKMSPTGRLVFELEGTGHVLGFAMEGQSKVLICREEYWKDTQSWMLLQQQTRRQLYQTEYDGQSCCKRERIGWSPPLWFGVALENPVTTATAIAVERRRHILKMLMSGKSPKDARDILTLMYWTSSPILNIDASSGIRGTELRVSSDKLGQNQDKEESETQYISVSEVYECSDYASGVRR</sequence>
<evidence type="ECO:0000313" key="1">
    <source>
        <dbReference type="EMBL" id="KAG7379442.1"/>
    </source>
</evidence>